<dbReference type="AlphaFoldDB" id="A0A5N6VCY8"/>
<name>A0A5N6VCY8_9EURO</name>
<evidence type="ECO:0000256" key="1">
    <source>
        <dbReference type="SAM" id="MobiDB-lite"/>
    </source>
</evidence>
<organism evidence="2 3">
    <name type="scientific">Aspergillus transmontanensis</name>
    <dbReference type="NCBI Taxonomy" id="1034304"/>
    <lineage>
        <taxon>Eukaryota</taxon>
        <taxon>Fungi</taxon>
        <taxon>Dikarya</taxon>
        <taxon>Ascomycota</taxon>
        <taxon>Pezizomycotina</taxon>
        <taxon>Eurotiomycetes</taxon>
        <taxon>Eurotiomycetidae</taxon>
        <taxon>Eurotiales</taxon>
        <taxon>Aspergillaceae</taxon>
        <taxon>Aspergillus</taxon>
        <taxon>Aspergillus subgen. Circumdati</taxon>
    </lineage>
</organism>
<protein>
    <submittedName>
        <fullName evidence="2">Uncharacterized protein</fullName>
    </submittedName>
</protein>
<gene>
    <name evidence="2" type="ORF">BDV41DRAFT_583554</name>
</gene>
<accession>A0A5N6VCY8</accession>
<keyword evidence="3" id="KW-1185">Reference proteome</keyword>
<sequence length="108" mass="12127">MKTNRSGNIHTKRLVLWVADSPVRPGGKNKEQIKGRKRLGQARQNTRDAGWEFHGWRKAERREDSQMEISRDIVTGQFLGSTGSLGMLEPGNLTIPSVGDDRAEREIG</sequence>
<reference evidence="3" key="1">
    <citation type="submission" date="2019-04" db="EMBL/GenBank/DDBJ databases">
        <title>Friends and foes A comparative genomics studyof 23 Aspergillus species from section Flavi.</title>
        <authorList>
            <consortium name="DOE Joint Genome Institute"/>
            <person name="Kjaerbolling I."/>
            <person name="Vesth T."/>
            <person name="Frisvad J.C."/>
            <person name="Nybo J.L."/>
            <person name="Theobald S."/>
            <person name="Kildgaard S."/>
            <person name="Isbrandt T."/>
            <person name="Kuo A."/>
            <person name="Sato A."/>
            <person name="Lyhne E.K."/>
            <person name="Kogle M.E."/>
            <person name="Wiebenga A."/>
            <person name="Kun R.S."/>
            <person name="Lubbers R.J."/>
            <person name="Makela M.R."/>
            <person name="Barry K."/>
            <person name="Chovatia M."/>
            <person name="Clum A."/>
            <person name="Daum C."/>
            <person name="Haridas S."/>
            <person name="He G."/>
            <person name="LaButti K."/>
            <person name="Lipzen A."/>
            <person name="Mondo S."/>
            <person name="Riley R."/>
            <person name="Salamov A."/>
            <person name="Simmons B.A."/>
            <person name="Magnuson J.K."/>
            <person name="Henrissat B."/>
            <person name="Mortensen U.H."/>
            <person name="Larsen T.O."/>
            <person name="Devries R.P."/>
            <person name="Grigoriev I.V."/>
            <person name="Machida M."/>
            <person name="Baker S.E."/>
            <person name="Andersen M.R."/>
        </authorList>
    </citation>
    <scope>NUCLEOTIDE SEQUENCE [LARGE SCALE GENOMIC DNA]</scope>
    <source>
        <strain evidence="3">CBS 130015</strain>
    </source>
</reference>
<evidence type="ECO:0000313" key="2">
    <source>
        <dbReference type="EMBL" id="KAE8306188.1"/>
    </source>
</evidence>
<dbReference type="Proteomes" id="UP000325433">
    <property type="component" value="Unassembled WGS sequence"/>
</dbReference>
<evidence type="ECO:0000313" key="3">
    <source>
        <dbReference type="Proteomes" id="UP000325433"/>
    </source>
</evidence>
<feature type="region of interest" description="Disordered" evidence="1">
    <location>
        <begin position="21"/>
        <end position="52"/>
    </location>
</feature>
<dbReference type="EMBL" id="ML738512">
    <property type="protein sequence ID" value="KAE8306188.1"/>
    <property type="molecule type" value="Genomic_DNA"/>
</dbReference>
<proteinExistence type="predicted"/>